<keyword evidence="17" id="KW-1185">Reference proteome</keyword>
<evidence type="ECO:0000256" key="12">
    <source>
        <dbReference type="HAMAP-Rule" id="MF_01152"/>
    </source>
</evidence>
<proteinExistence type="inferred from homology"/>
<dbReference type="InterPro" id="IPR036410">
    <property type="entry name" value="HSP_DnaJ_Cys-rich_dom_sf"/>
</dbReference>
<feature type="binding site" evidence="12">
    <location>
        <position position="172"/>
    </location>
    <ligand>
        <name>Zn(2+)</name>
        <dbReference type="ChEBI" id="CHEBI:29105"/>
        <label>2</label>
    </ligand>
</feature>
<keyword evidence="6 12" id="KW-0862">Zinc</keyword>
<evidence type="ECO:0000256" key="11">
    <source>
        <dbReference type="ARBA" id="ARBA00067609"/>
    </source>
</evidence>
<evidence type="ECO:0000256" key="13">
    <source>
        <dbReference type="PROSITE-ProRule" id="PRU00546"/>
    </source>
</evidence>
<dbReference type="SUPFAM" id="SSF46565">
    <property type="entry name" value="Chaperone J-domain"/>
    <property type="match status" value="1"/>
</dbReference>
<comment type="similarity">
    <text evidence="10 12">Belongs to the DnaJ family.</text>
</comment>
<evidence type="ECO:0000313" key="16">
    <source>
        <dbReference type="EMBL" id="AOP32805.1"/>
    </source>
</evidence>
<evidence type="ECO:0000256" key="6">
    <source>
        <dbReference type="ARBA" id="ARBA00022833"/>
    </source>
</evidence>
<dbReference type="FunFam" id="2.10.230.10:FF:000002">
    <property type="entry name" value="Molecular chaperone DnaJ"/>
    <property type="match status" value="1"/>
</dbReference>
<dbReference type="GO" id="GO:0005737">
    <property type="term" value="C:cytoplasm"/>
    <property type="evidence" value="ECO:0007669"/>
    <property type="project" value="UniProtKB-SubCell"/>
</dbReference>
<dbReference type="Gene3D" id="2.10.230.10">
    <property type="entry name" value="Heat shock protein DnaJ, cysteine-rich domain"/>
    <property type="match status" value="1"/>
</dbReference>
<accession>A0A1D7UTB6</accession>
<evidence type="ECO:0000256" key="9">
    <source>
        <dbReference type="ARBA" id="ARBA00053423"/>
    </source>
</evidence>
<dbReference type="Pfam" id="PF00684">
    <property type="entry name" value="DnaJ_CXXCXGXG"/>
    <property type="match status" value="1"/>
</dbReference>
<dbReference type="SUPFAM" id="SSF57938">
    <property type="entry name" value="DnaJ/Hsp40 cysteine-rich domain"/>
    <property type="match status" value="1"/>
</dbReference>
<dbReference type="SMART" id="SM00271">
    <property type="entry name" value="DnaJ"/>
    <property type="match status" value="1"/>
</dbReference>
<dbReference type="FunFam" id="1.10.287.110:FF:000034">
    <property type="entry name" value="Chaperone protein DnaJ"/>
    <property type="match status" value="1"/>
</dbReference>
<feature type="domain" description="CR-type" evidence="15">
    <location>
        <begin position="142"/>
        <end position="220"/>
    </location>
</feature>
<keyword evidence="4 12" id="KW-0677">Repeat</keyword>
<name>A0A1D7UTB6_9LEPT</name>
<evidence type="ECO:0000256" key="3">
    <source>
        <dbReference type="ARBA" id="ARBA00022723"/>
    </source>
</evidence>
<evidence type="ECO:0000256" key="5">
    <source>
        <dbReference type="ARBA" id="ARBA00022771"/>
    </source>
</evidence>
<comment type="cofactor">
    <cofactor evidence="12">
        <name>Zn(2+)</name>
        <dbReference type="ChEBI" id="CHEBI:29105"/>
    </cofactor>
    <text evidence="12">Binds 2 Zn(2+) ions per monomer.</text>
</comment>
<keyword evidence="2 12" id="KW-0235">DNA replication</keyword>
<dbReference type="InterPro" id="IPR008971">
    <property type="entry name" value="HSP40/DnaJ_pept-bd"/>
</dbReference>
<dbReference type="InterPro" id="IPR036869">
    <property type="entry name" value="J_dom_sf"/>
</dbReference>
<dbReference type="InterPro" id="IPR002939">
    <property type="entry name" value="DnaJ_C"/>
</dbReference>
<dbReference type="PROSITE" id="PS00636">
    <property type="entry name" value="DNAJ_1"/>
    <property type="match status" value="1"/>
</dbReference>
<feature type="binding site" evidence="12">
    <location>
        <position position="197"/>
    </location>
    <ligand>
        <name>Zn(2+)</name>
        <dbReference type="ChEBI" id="CHEBI:29105"/>
        <label>2</label>
    </ligand>
</feature>
<reference evidence="16 17" key="1">
    <citation type="submission" date="2016-04" db="EMBL/GenBank/DDBJ databases">
        <title>Complete genome seqeunce of Leptospira alstonii serovar Room22.</title>
        <authorList>
            <person name="Nally J.E."/>
            <person name="Bayles D.O."/>
            <person name="Hurley D."/>
            <person name="Fanning S."/>
            <person name="McMahon B.J."/>
            <person name="Arent Z."/>
        </authorList>
    </citation>
    <scope>NUCLEOTIDE SEQUENCE [LARGE SCALE GENOMIC DNA]</scope>
    <source>
        <strain evidence="16 17">GWTS #1</strain>
    </source>
</reference>
<dbReference type="InterPro" id="IPR012724">
    <property type="entry name" value="DnaJ"/>
</dbReference>
<dbReference type="SUPFAM" id="SSF49493">
    <property type="entry name" value="HSP40/DnaJ peptide-binding domain"/>
    <property type="match status" value="2"/>
</dbReference>
<dbReference type="InterPro" id="IPR018253">
    <property type="entry name" value="DnaJ_domain_CS"/>
</dbReference>
<dbReference type="KEGG" id="laj:A0128_02310"/>
<evidence type="ECO:0000256" key="10">
    <source>
        <dbReference type="ARBA" id="ARBA00061004"/>
    </source>
</evidence>
<dbReference type="RefSeq" id="WP_069606052.1">
    <property type="nucleotide sequence ID" value="NZ_CP015217.1"/>
</dbReference>
<dbReference type="CDD" id="cd06257">
    <property type="entry name" value="DnaJ"/>
    <property type="match status" value="1"/>
</dbReference>
<feature type="binding site" evidence="12">
    <location>
        <position position="175"/>
    </location>
    <ligand>
        <name>Zn(2+)</name>
        <dbReference type="ChEBI" id="CHEBI:29105"/>
        <label>2</label>
    </ligand>
</feature>
<dbReference type="PRINTS" id="PR00625">
    <property type="entry name" value="JDOMAIN"/>
</dbReference>
<dbReference type="NCBIfam" id="TIGR02349">
    <property type="entry name" value="DnaJ_bact"/>
    <property type="match status" value="1"/>
</dbReference>
<dbReference type="Proteomes" id="UP000094197">
    <property type="component" value="Chromosome 1"/>
</dbReference>
<feature type="repeat" description="CXXCXGXG motif" evidence="12">
    <location>
        <begin position="194"/>
        <end position="201"/>
    </location>
</feature>
<keyword evidence="5 12" id="KW-0863">Zinc-finger</keyword>
<dbReference type="Gene3D" id="1.10.287.110">
    <property type="entry name" value="DnaJ domain"/>
    <property type="match status" value="1"/>
</dbReference>
<dbReference type="InterPro" id="IPR001305">
    <property type="entry name" value="HSP_DnaJ_Cys-rich_dom"/>
</dbReference>
<keyword evidence="8 12" id="KW-0143">Chaperone</keyword>
<dbReference type="Pfam" id="PF01556">
    <property type="entry name" value="DnaJ_C"/>
    <property type="match status" value="1"/>
</dbReference>
<evidence type="ECO:0000256" key="7">
    <source>
        <dbReference type="ARBA" id="ARBA00023016"/>
    </source>
</evidence>
<keyword evidence="7 12" id="KW-0346">Stress response</keyword>
<dbReference type="PANTHER" id="PTHR43096:SF48">
    <property type="entry name" value="CHAPERONE PROTEIN DNAJ"/>
    <property type="match status" value="1"/>
</dbReference>
<feature type="repeat" description="CXXCXGXG motif" evidence="12">
    <location>
        <begin position="208"/>
        <end position="215"/>
    </location>
</feature>
<dbReference type="NCBIfam" id="NF008035">
    <property type="entry name" value="PRK10767.1"/>
    <property type="match status" value="1"/>
</dbReference>
<feature type="repeat" description="CXXCXGXG motif" evidence="12">
    <location>
        <begin position="155"/>
        <end position="162"/>
    </location>
</feature>
<dbReference type="GO" id="GO:0051082">
    <property type="term" value="F:unfolded protein binding"/>
    <property type="evidence" value="ECO:0007669"/>
    <property type="project" value="UniProtKB-UniRule"/>
</dbReference>
<evidence type="ECO:0000259" key="14">
    <source>
        <dbReference type="PROSITE" id="PS50076"/>
    </source>
</evidence>
<dbReference type="NCBIfam" id="NF010879">
    <property type="entry name" value="PRK14286.1"/>
    <property type="match status" value="1"/>
</dbReference>
<comment type="function">
    <text evidence="9 12">Participates actively in the response to hyperosmotic and heat shock by preventing the aggregation of stress-denatured proteins and by disaggregating proteins, also in an autonomous, DnaK-independent fashion. Unfolded proteins bind initially to DnaJ; upon interaction with the DnaJ-bound protein, DnaK hydrolyzes its bound ATP, resulting in the formation of a stable complex. GrpE releases ADP from DnaK; ATP binding to DnaK triggers the release of the substrate protein, thus completing the reaction cycle. Several rounds of ATP-dependent interactions between DnaJ, DnaK and GrpE are required for fully efficient folding. Also involved, together with DnaK and GrpE, in the DNA replication of plasmids through activation of initiation proteins.</text>
</comment>
<dbReference type="FunFam" id="2.60.260.20:FF:000005">
    <property type="entry name" value="Chaperone protein dnaJ 1, mitochondrial"/>
    <property type="match status" value="1"/>
</dbReference>
<dbReference type="GO" id="GO:0006260">
    <property type="term" value="P:DNA replication"/>
    <property type="evidence" value="ECO:0007669"/>
    <property type="project" value="UniProtKB-KW"/>
</dbReference>
<feature type="binding site" evidence="12">
    <location>
        <position position="158"/>
    </location>
    <ligand>
        <name>Zn(2+)</name>
        <dbReference type="ChEBI" id="CHEBI:29105"/>
        <label>1</label>
    </ligand>
</feature>
<dbReference type="Gene3D" id="2.60.260.20">
    <property type="entry name" value="Urease metallochaperone UreE, N-terminal domain"/>
    <property type="match status" value="2"/>
</dbReference>
<dbReference type="CDD" id="cd10719">
    <property type="entry name" value="DnaJ_zf"/>
    <property type="match status" value="1"/>
</dbReference>
<comment type="domain">
    <text evidence="12">The J domain is necessary and sufficient to stimulate DnaK ATPase activity. Zinc center 1 plays an important role in the autonomous, DnaK-independent chaperone activity of DnaJ. Zinc center 2 is essential for interaction with DnaK and for DnaJ activity.</text>
</comment>
<feature type="domain" description="J" evidence="14">
    <location>
        <begin position="5"/>
        <end position="70"/>
    </location>
</feature>
<evidence type="ECO:0000256" key="8">
    <source>
        <dbReference type="ARBA" id="ARBA00023186"/>
    </source>
</evidence>
<evidence type="ECO:0000259" key="15">
    <source>
        <dbReference type="PROSITE" id="PS51188"/>
    </source>
</evidence>
<evidence type="ECO:0000256" key="2">
    <source>
        <dbReference type="ARBA" id="ARBA00022705"/>
    </source>
</evidence>
<comment type="subunit">
    <text evidence="12">Homodimer.</text>
</comment>
<keyword evidence="3 12" id="KW-0479">Metal-binding</keyword>
<evidence type="ECO:0000256" key="4">
    <source>
        <dbReference type="ARBA" id="ARBA00022737"/>
    </source>
</evidence>
<dbReference type="GO" id="GO:0009408">
    <property type="term" value="P:response to heat"/>
    <property type="evidence" value="ECO:0007669"/>
    <property type="project" value="InterPro"/>
</dbReference>
<feature type="binding site" evidence="12">
    <location>
        <position position="211"/>
    </location>
    <ligand>
        <name>Zn(2+)</name>
        <dbReference type="ChEBI" id="CHEBI:29105"/>
        <label>1</label>
    </ligand>
</feature>
<dbReference type="CDD" id="cd10747">
    <property type="entry name" value="DnaJ_C"/>
    <property type="match status" value="1"/>
</dbReference>
<dbReference type="InterPro" id="IPR001623">
    <property type="entry name" value="DnaJ_domain"/>
</dbReference>
<evidence type="ECO:0000256" key="1">
    <source>
        <dbReference type="ARBA" id="ARBA00022490"/>
    </source>
</evidence>
<dbReference type="GO" id="GO:0005524">
    <property type="term" value="F:ATP binding"/>
    <property type="evidence" value="ECO:0007669"/>
    <property type="project" value="InterPro"/>
</dbReference>
<organism evidence="16 17">
    <name type="scientific">Leptospira tipperaryensis</name>
    <dbReference type="NCBI Taxonomy" id="2564040"/>
    <lineage>
        <taxon>Bacteria</taxon>
        <taxon>Pseudomonadati</taxon>
        <taxon>Spirochaetota</taxon>
        <taxon>Spirochaetia</taxon>
        <taxon>Leptospirales</taxon>
        <taxon>Leptospiraceae</taxon>
        <taxon>Leptospira</taxon>
    </lineage>
</organism>
<dbReference type="PROSITE" id="PS51188">
    <property type="entry name" value="ZF_CR"/>
    <property type="match status" value="1"/>
</dbReference>
<sequence>MSERSYYDILGVSKTANDEEIKSAYRKLAIKYHPDKNKGDKESEDKFKEATEAYEVLRDAKKRQAYDQFGKAGVGAGGAGYGQGAYTDFSDIFGDFGDIFGDFFGGGGGGGRFGGSGRRSGPQRGSDLRYNLEVSLEDAALGREYKIEIPRLESCPDCNGSGAEKGSSPTTCADCGGSGQIRRTQGFFSVATTCPTCRGKGTTISNPCKSCNGQGLQEKRRTINIKIPPGIETGSRLKVSGEGEAGPNGGPHGDLYVVTHIKKHELFERQGNDLILTRKITLAQAILGAEIEVPTIDGKKAKMKIPEGTESGQVFRLKGHGMPYLGAYGKGDQHVIVRIEIPKKITRRQRELIEEFARESGENIPGSKGKIFTK</sequence>
<gene>
    <name evidence="12" type="primary">dnaJ</name>
    <name evidence="16" type="ORF">A0128_02310</name>
</gene>
<evidence type="ECO:0000313" key="17">
    <source>
        <dbReference type="Proteomes" id="UP000094197"/>
    </source>
</evidence>
<feature type="binding site" evidence="12">
    <location>
        <position position="194"/>
    </location>
    <ligand>
        <name>Zn(2+)</name>
        <dbReference type="ChEBI" id="CHEBI:29105"/>
        <label>2</label>
    </ligand>
</feature>
<dbReference type="OrthoDB" id="9779889at2"/>
<dbReference type="PANTHER" id="PTHR43096">
    <property type="entry name" value="DNAJ HOMOLOG 1, MITOCHONDRIAL-RELATED"/>
    <property type="match status" value="1"/>
</dbReference>
<dbReference type="EMBL" id="CP015217">
    <property type="protein sequence ID" value="AOP32805.1"/>
    <property type="molecule type" value="Genomic_DNA"/>
</dbReference>
<dbReference type="Pfam" id="PF00226">
    <property type="entry name" value="DnaJ"/>
    <property type="match status" value="1"/>
</dbReference>
<feature type="binding site" evidence="12">
    <location>
        <position position="155"/>
    </location>
    <ligand>
        <name>Zn(2+)</name>
        <dbReference type="ChEBI" id="CHEBI:29105"/>
        <label>1</label>
    </ligand>
</feature>
<protein>
    <recommendedName>
        <fullName evidence="11 12">Chaperone protein DnaJ</fullName>
    </recommendedName>
</protein>
<feature type="zinc finger region" description="CR-type" evidence="13">
    <location>
        <begin position="142"/>
        <end position="220"/>
    </location>
</feature>
<feature type="repeat" description="CXXCXGXG motif" evidence="12">
    <location>
        <begin position="172"/>
        <end position="179"/>
    </location>
</feature>
<dbReference type="HAMAP" id="MF_01152">
    <property type="entry name" value="DnaJ"/>
    <property type="match status" value="1"/>
</dbReference>
<feature type="binding site" evidence="12">
    <location>
        <position position="208"/>
    </location>
    <ligand>
        <name>Zn(2+)</name>
        <dbReference type="ChEBI" id="CHEBI:29105"/>
        <label>1</label>
    </ligand>
</feature>
<dbReference type="GO" id="GO:0042026">
    <property type="term" value="P:protein refolding"/>
    <property type="evidence" value="ECO:0007669"/>
    <property type="project" value="TreeGrafter"/>
</dbReference>
<dbReference type="GO" id="GO:0008270">
    <property type="term" value="F:zinc ion binding"/>
    <property type="evidence" value="ECO:0007669"/>
    <property type="project" value="UniProtKB-UniRule"/>
</dbReference>
<comment type="subcellular location">
    <subcellularLocation>
        <location evidence="12">Cytoplasm</location>
    </subcellularLocation>
</comment>
<dbReference type="PROSITE" id="PS50076">
    <property type="entry name" value="DNAJ_2"/>
    <property type="match status" value="1"/>
</dbReference>
<keyword evidence="1 12" id="KW-0963">Cytoplasm</keyword>
<dbReference type="GO" id="GO:0031072">
    <property type="term" value="F:heat shock protein binding"/>
    <property type="evidence" value="ECO:0007669"/>
    <property type="project" value="InterPro"/>
</dbReference>
<dbReference type="AlphaFoldDB" id="A0A1D7UTB6"/>